<protein>
    <submittedName>
        <fullName evidence="2">TPR repeat-containing protein YrrB</fullName>
    </submittedName>
</protein>
<gene>
    <name evidence="2" type="primary">yrrB</name>
    <name evidence="2" type="ORF">MAMT_01162</name>
</gene>
<dbReference type="Gene3D" id="1.25.40.10">
    <property type="entry name" value="Tetratricopeptide repeat domain"/>
    <property type="match status" value="1"/>
</dbReference>
<feature type="repeat" description="TPR" evidence="1">
    <location>
        <begin position="308"/>
        <end position="341"/>
    </location>
</feature>
<feature type="repeat" description="TPR" evidence="1">
    <location>
        <begin position="410"/>
        <end position="443"/>
    </location>
</feature>
<keyword evidence="3" id="KW-1185">Reference proteome</keyword>
<accession>A0A5E6MEW9</accession>
<sequence length="488" mass="51597">MVALCDGSKGWKLGRLGLYSFLFSLILPASSFGQILDPIALAKKVQPSVLLVLEKESSGKVVATGSGFLVSADGKLVTNDHGSKKAEDLSAQAADGRVLRVQSILERDPAHDRELLQLAAEGLPFLLVAASVSVHPGELLAIIPSRFAGRNAVSLGTAFAEQSLFGPSRLLVATEAVARLYPGAPVVGSEGQVLGVATTRSRAKPGQLLIPVATIGKLTVLPAAGSPKQGAVAPLQTATERAGATPIVDVGKALKTPGAGQAVQELIPLSPRETGGEKGVAWALLQHGNYEKAAAAFEQALRRRSSDARAWLGFGLAKQHLGQTEEASAAFRQAVALSPSSGQAWCELGRVDLERKRYREAAGSFERAVRLQPQDARAWLGVAAANLALERRQEVLAALGRVQVSDPADTAIWRGIGEVYSRLGRPEDAATAFQRAVDRNPGDARAWLDLGLTSVELGRMERAQEILPKLFVLDPDLGTELVQALKTR</sequence>
<evidence type="ECO:0000313" key="2">
    <source>
        <dbReference type="EMBL" id="VVM06373.1"/>
    </source>
</evidence>
<organism evidence="2 3">
    <name type="scientific">Methylacidimicrobium tartarophylax</name>
    <dbReference type="NCBI Taxonomy" id="1041768"/>
    <lineage>
        <taxon>Bacteria</taxon>
        <taxon>Pseudomonadati</taxon>
        <taxon>Verrucomicrobiota</taxon>
        <taxon>Methylacidimicrobium</taxon>
    </lineage>
</organism>
<dbReference type="AlphaFoldDB" id="A0A5E6MEW9"/>
<dbReference type="Gene3D" id="2.40.10.120">
    <property type="match status" value="1"/>
</dbReference>
<dbReference type="InterPro" id="IPR019734">
    <property type="entry name" value="TPR_rpt"/>
</dbReference>
<dbReference type="SUPFAM" id="SSF50494">
    <property type="entry name" value="Trypsin-like serine proteases"/>
    <property type="match status" value="1"/>
</dbReference>
<dbReference type="OrthoDB" id="181778at2"/>
<reference evidence="2 3" key="1">
    <citation type="submission" date="2019-09" db="EMBL/GenBank/DDBJ databases">
        <authorList>
            <person name="Cremers G."/>
        </authorList>
    </citation>
    <scope>NUCLEOTIDE SEQUENCE [LARGE SCALE GENOMIC DNA]</scope>
    <source>
        <strain evidence="2">4A</strain>
    </source>
</reference>
<proteinExistence type="predicted"/>
<dbReference type="RefSeq" id="WP_142660015.1">
    <property type="nucleotide sequence ID" value="NZ_CABFVA020000065.1"/>
</dbReference>
<dbReference type="PANTHER" id="PTHR12558">
    <property type="entry name" value="CELL DIVISION CYCLE 16,23,27"/>
    <property type="match status" value="1"/>
</dbReference>
<dbReference type="SMART" id="SM00028">
    <property type="entry name" value="TPR"/>
    <property type="match status" value="6"/>
</dbReference>
<dbReference type="Pfam" id="PF13365">
    <property type="entry name" value="Trypsin_2"/>
    <property type="match status" value="1"/>
</dbReference>
<dbReference type="InterPro" id="IPR009003">
    <property type="entry name" value="Peptidase_S1_PA"/>
</dbReference>
<dbReference type="Proteomes" id="UP000334923">
    <property type="component" value="Unassembled WGS sequence"/>
</dbReference>
<dbReference type="SUPFAM" id="SSF48452">
    <property type="entry name" value="TPR-like"/>
    <property type="match status" value="1"/>
</dbReference>
<name>A0A5E6MEW9_9BACT</name>
<dbReference type="EMBL" id="CABFVA020000065">
    <property type="protein sequence ID" value="VVM06373.1"/>
    <property type="molecule type" value="Genomic_DNA"/>
</dbReference>
<feature type="repeat" description="TPR" evidence="1">
    <location>
        <begin position="342"/>
        <end position="375"/>
    </location>
</feature>
<feature type="repeat" description="TPR" evidence="1">
    <location>
        <begin position="444"/>
        <end position="477"/>
    </location>
</feature>
<dbReference type="PROSITE" id="PS50005">
    <property type="entry name" value="TPR"/>
    <property type="match status" value="4"/>
</dbReference>
<dbReference type="InterPro" id="IPR011990">
    <property type="entry name" value="TPR-like_helical_dom_sf"/>
</dbReference>
<evidence type="ECO:0000256" key="1">
    <source>
        <dbReference type="PROSITE-ProRule" id="PRU00339"/>
    </source>
</evidence>
<dbReference type="PANTHER" id="PTHR12558:SF13">
    <property type="entry name" value="CELL DIVISION CYCLE PROTEIN 27 HOMOLOG"/>
    <property type="match status" value="1"/>
</dbReference>
<evidence type="ECO:0000313" key="3">
    <source>
        <dbReference type="Proteomes" id="UP000334923"/>
    </source>
</evidence>
<dbReference type="Pfam" id="PF13432">
    <property type="entry name" value="TPR_16"/>
    <property type="match status" value="3"/>
</dbReference>
<keyword evidence="1" id="KW-0802">TPR repeat</keyword>